<organism evidence="1 2">
    <name type="scientific">Christensenella tenuis</name>
    <dbReference type="NCBI Taxonomy" id="2763033"/>
    <lineage>
        <taxon>Bacteria</taxon>
        <taxon>Bacillati</taxon>
        <taxon>Bacillota</taxon>
        <taxon>Clostridia</taxon>
        <taxon>Christensenellales</taxon>
        <taxon>Christensenellaceae</taxon>
        <taxon>Christensenella</taxon>
    </lineage>
</organism>
<evidence type="ECO:0000313" key="1">
    <source>
        <dbReference type="EMBL" id="MBC5648883.1"/>
    </source>
</evidence>
<dbReference type="RefSeq" id="WP_186858342.1">
    <property type="nucleotide sequence ID" value="NZ_JACOON010000006.1"/>
</dbReference>
<evidence type="ECO:0000313" key="2">
    <source>
        <dbReference type="Proteomes" id="UP000606889"/>
    </source>
</evidence>
<comment type="caution">
    <text evidence="1">The sequence shown here is derived from an EMBL/GenBank/DDBJ whole genome shotgun (WGS) entry which is preliminary data.</text>
</comment>
<keyword evidence="2" id="KW-1185">Reference proteome</keyword>
<protein>
    <submittedName>
        <fullName evidence="1">Uncharacterized protein</fullName>
    </submittedName>
</protein>
<gene>
    <name evidence="1" type="ORF">H8S18_11090</name>
</gene>
<proteinExistence type="predicted"/>
<name>A0ABR7EI99_9FIRM</name>
<dbReference type="Proteomes" id="UP000606889">
    <property type="component" value="Unassembled WGS sequence"/>
</dbReference>
<reference evidence="1 2" key="1">
    <citation type="submission" date="2020-08" db="EMBL/GenBank/DDBJ databases">
        <title>Genome public.</title>
        <authorList>
            <person name="Liu C."/>
            <person name="Sun Q."/>
        </authorList>
    </citation>
    <scope>NUCLEOTIDE SEQUENCE [LARGE SCALE GENOMIC DNA]</scope>
    <source>
        <strain evidence="1 2">NSJ-35</strain>
    </source>
</reference>
<sequence length="61" mass="6743">MYQSIYRGELIAYGVCPRCNIICKFRSAADKDMTRTASIDKDAGVFRCSRCGSVVDATKLS</sequence>
<accession>A0ABR7EI99</accession>
<dbReference type="EMBL" id="JACOON010000006">
    <property type="protein sequence ID" value="MBC5648883.1"/>
    <property type="molecule type" value="Genomic_DNA"/>
</dbReference>